<dbReference type="Proteomes" id="UP001055811">
    <property type="component" value="Linkage Group LG07"/>
</dbReference>
<gene>
    <name evidence="1" type="ORF">L2E82_37208</name>
</gene>
<reference evidence="2" key="1">
    <citation type="journal article" date="2022" name="Mol. Ecol. Resour.">
        <title>The genomes of chicory, endive, great burdock and yacon provide insights into Asteraceae palaeo-polyploidization history and plant inulin production.</title>
        <authorList>
            <person name="Fan W."/>
            <person name="Wang S."/>
            <person name="Wang H."/>
            <person name="Wang A."/>
            <person name="Jiang F."/>
            <person name="Liu H."/>
            <person name="Zhao H."/>
            <person name="Xu D."/>
            <person name="Zhang Y."/>
        </authorList>
    </citation>
    <scope>NUCLEOTIDE SEQUENCE [LARGE SCALE GENOMIC DNA]</scope>
    <source>
        <strain evidence="2">cv. Punajuju</strain>
    </source>
</reference>
<reference evidence="1 2" key="2">
    <citation type="journal article" date="2022" name="Mol. Ecol. Resour.">
        <title>The genomes of chicory, endive, great burdock and yacon provide insights into Asteraceae paleo-polyploidization history and plant inulin production.</title>
        <authorList>
            <person name="Fan W."/>
            <person name="Wang S."/>
            <person name="Wang H."/>
            <person name="Wang A."/>
            <person name="Jiang F."/>
            <person name="Liu H."/>
            <person name="Zhao H."/>
            <person name="Xu D."/>
            <person name="Zhang Y."/>
        </authorList>
    </citation>
    <scope>NUCLEOTIDE SEQUENCE [LARGE SCALE GENOMIC DNA]</scope>
    <source>
        <strain evidence="2">cv. Punajuju</strain>
        <tissue evidence="1">Leaves</tissue>
    </source>
</reference>
<keyword evidence="2" id="KW-1185">Reference proteome</keyword>
<name>A0ACB9AEI4_CICIN</name>
<protein>
    <submittedName>
        <fullName evidence="1">Uncharacterized protein</fullName>
    </submittedName>
</protein>
<evidence type="ECO:0000313" key="2">
    <source>
        <dbReference type="Proteomes" id="UP001055811"/>
    </source>
</evidence>
<evidence type="ECO:0000313" key="1">
    <source>
        <dbReference type="EMBL" id="KAI3708128.1"/>
    </source>
</evidence>
<dbReference type="EMBL" id="CM042015">
    <property type="protein sequence ID" value="KAI3708128.1"/>
    <property type="molecule type" value="Genomic_DNA"/>
</dbReference>
<organism evidence="1 2">
    <name type="scientific">Cichorium intybus</name>
    <name type="common">Chicory</name>
    <dbReference type="NCBI Taxonomy" id="13427"/>
    <lineage>
        <taxon>Eukaryota</taxon>
        <taxon>Viridiplantae</taxon>
        <taxon>Streptophyta</taxon>
        <taxon>Embryophyta</taxon>
        <taxon>Tracheophyta</taxon>
        <taxon>Spermatophyta</taxon>
        <taxon>Magnoliopsida</taxon>
        <taxon>eudicotyledons</taxon>
        <taxon>Gunneridae</taxon>
        <taxon>Pentapetalae</taxon>
        <taxon>asterids</taxon>
        <taxon>campanulids</taxon>
        <taxon>Asterales</taxon>
        <taxon>Asteraceae</taxon>
        <taxon>Cichorioideae</taxon>
        <taxon>Cichorieae</taxon>
        <taxon>Cichoriinae</taxon>
        <taxon>Cichorium</taxon>
    </lineage>
</organism>
<proteinExistence type="predicted"/>
<comment type="caution">
    <text evidence="1">The sequence shown here is derived from an EMBL/GenBank/DDBJ whole genome shotgun (WGS) entry which is preliminary data.</text>
</comment>
<sequence>MQALRQQASSSSSPVNLLPSLINSFPPVLDHREKIEKFETPESIFTDLIELHGQNNEFQEAIDLFFRLPNFRCTPSVDSLNCLLSVLCKRKDYLILDEVVLVGRSR</sequence>
<accession>A0ACB9AEI4</accession>